<proteinExistence type="inferred from homology"/>
<keyword evidence="7" id="KW-1015">Disulfide bond</keyword>
<keyword evidence="12" id="KW-1185">Reference proteome</keyword>
<dbReference type="InterPro" id="IPR004156">
    <property type="entry name" value="OATP"/>
</dbReference>
<protein>
    <recommendedName>
        <fullName evidence="10">Kazal-like domain-containing protein</fullName>
    </recommendedName>
</protein>
<dbReference type="EMBL" id="JAODUO010001672">
    <property type="protein sequence ID" value="KAK2160022.1"/>
    <property type="molecule type" value="Genomic_DNA"/>
</dbReference>
<reference evidence="11" key="1">
    <citation type="journal article" date="2023" name="Mol. Biol. Evol.">
        <title>Third-Generation Sequencing Reveals the Adaptive Role of the Epigenome in Three Deep-Sea Polychaetes.</title>
        <authorList>
            <person name="Perez M."/>
            <person name="Aroh O."/>
            <person name="Sun Y."/>
            <person name="Lan Y."/>
            <person name="Juniper S.K."/>
            <person name="Young C.R."/>
            <person name="Angers B."/>
            <person name="Qian P.Y."/>
        </authorList>
    </citation>
    <scope>NUCLEOTIDE SEQUENCE</scope>
    <source>
        <strain evidence="11">R07B-5</strain>
    </source>
</reference>
<evidence type="ECO:0000256" key="8">
    <source>
        <dbReference type="SAM" id="MobiDB-lite"/>
    </source>
</evidence>
<sequence>MGFLLCGVLALFTGLPLLLFPRHLPSVEKVDVEDRPVMMTFVTSLKELPIQTRKLFSNFTWLFISLCIISEQSITTGFVVFIAKYFQVSFDLSASMANIITGSVIIPGACTGILAGSLLMRLMRKRNPTLGLAGIAKFLIILSIFPALAVILLLFLGCKKIDLAGITSDYSSGAENALNVIEVKYQKTLRSSCNANCACSQSTYMPVCGFDQKTYYSPCHAGCTQLDIYEDLSGLIVRNYSSCQCIYQDFVHSGDTAFPGKCDNSCYNLVPFLVIVFFIVFLTACGQNASLIITLRSVAPERRSFALGIQNFLSRILALIPAPIYFGRIFDSQCLLRSPGCERDGACLEYDTRRLPFVLFGTCLAIKLVSIVFLAVTYMSCRRDLDKKVPVDDNASSSPGDTTSNVSTQDSASTMTVNTVC</sequence>
<dbReference type="SUPFAM" id="SSF100895">
    <property type="entry name" value="Kazal-type serine protease inhibitors"/>
    <property type="match status" value="1"/>
</dbReference>
<feature type="domain" description="Kazal-like" evidence="10">
    <location>
        <begin position="187"/>
        <end position="244"/>
    </location>
</feature>
<evidence type="ECO:0000256" key="7">
    <source>
        <dbReference type="ARBA" id="ARBA00023157"/>
    </source>
</evidence>
<evidence type="ECO:0000256" key="5">
    <source>
        <dbReference type="ARBA" id="ARBA00022989"/>
    </source>
</evidence>
<evidence type="ECO:0000313" key="11">
    <source>
        <dbReference type="EMBL" id="KAK2160022.1"/>
    </source>
</evidence>
<dbReference type="SUPFAM" id="SSF103473">
    <property type="entry name" value="MFS general substrate transporter"/>
    <property type="match status" value="2"/>
</dbReference>
<dbReference type="AlphaFoldDB" id="A0AAD9JVP3"/>
<evidence type="ECO:0000256" key="9">
    <source>
        <dbReference type="SAM" id="Phobius"/>
    </source>
</evidence>
<evidence type="ECO:0000256" key="2">
    <source>
        <dbReference type="ARBA" id="ARBA00009657"/>
    </source>
</evidence>
<feature type="transmembrane region" description="Helical" evidence="9">
    <location>
        <begin position="357"/>
        <end position="378"/>
    </location>
</feature>
<feature type="transmembrane region" description="Helical" evidence="9">
    <location>
        <begin position="99"/>
        <end position="120"/>
    </location>
</feature>
<dbReference type="Pfam" id="PF03137">
    <property type="entry name" value="OATP"/>
    <property type="match status" value="1"/>
</dbReference>
<dbReference type="GO" id="GO:0043252">
    <property type="term" value="P:sodium-independent organic anion transport"/>
    <property type="evidence" value="ECO:0007669"/>
    <property type="project" value="TreeGrafter"/>
</dbReference>
<comment type="similarity">
    <text evidence="2">Belongs to the organo anion transporter (TC 2.A.60) family.</text>
</comment>
<comment type="caution">
    <text evidence="11">The sequence shown here is derived from an EMBL/GenBank/DDBJ whole genome shotgun (WGS) entry which is preliminary data.</text>
</comment>
<accession>A0AAD9JVP3</accession>
<keyword evidence="6 9" id="KW-0472">Membrane</keyword>
<organism evidence="11 12">
    <name type="scientific">Ridgeia piscesae</name>
    <name type="common">Tubeworm</name>
    <dbReference type="NCBI Taxonomy" id="27915"/>
    <lineage>
        <taxon>Eukaryota</taxon>
        <taxon>Metazoa</taxon>
        <taxon>Spiralia</taxon>
        <taxon>Lophotrochozoa</taxon>
        <taxon>Annelida</taxon>
        <taxon>Polychaeta</taxon>
        <taxon>Sedentaria</taxon>
        <taxon>Canalipalpata</taxon>
        <taxon>Sabellida</taxon>
        <taxon>Siboglinidae</taxon>
        <taxon>Ridgeia</taxon>
    </lineage>
</organism>
<evidence type="ECO:0000259" key="10">
    <source>
        <dbReference type="PROSITE" id="PS51465"/>
    </source>
</evidence>
<keyword evidence="3" id="KW-1003">Cell membrane</keyword>
<name>A0AAD9JVP3_RIDPI</name>
<feature type="transmembrane region" description="Helical" evidence="9">
    <location>
        <begin position="305"/>
        <end position="326"/>
    </location>
</feature>
<dbReference type="Proteomes" id="UP001209878">
    <property type="component" value="Unassembled WGS sequence"/>
</dbReference>
<keyword evidence="4 9" id="KW-0812">Transmembrane</keyword>
<evidence type="ECO:0000256" key="4">
    <source>
        <dbReference type="ARBA" id="ARBA00022692"/>
    </source>
</evidence>
<gene>
    <name evidence="11" type="ORF">NP493_1672g00040</name>
</gene>
<evidence type="ECO:0000313" key="12">
    <source>
        <dbReference type="Proteomes" id="UP001209878"/>
    </source>
</evidence>
<dbReference type="InterPro" id="IPR002350">
    <property type="entry name" value="Kazal_dom"/>
</dbReference>
<feature type="transmembrane region" description="Helical" evidence="9">
    <location>
        <begin position="269"/>
        <end position="293"/>
    </location>
</feature>
<dbReference type="InterPro" id="IPR036058">
    <property type="entry name" value="Kazal_dom_sf"/>
</dbReference>
<feature type="region of interest" description="Disordered" evidence="8">
    <location>
        <begin position="391"/>
        <end position="421"/>
    </location>
</feature>
<dbReference type="GO" id="GO:0015347">
    <property type="term" value="F:sodium-independent organic anion transmembrane transporter activity"/>
    <property type="evidence" value="ECO:0007669"/>
    <property type="project" value="TreeGrafter"/>
</dbReference>
<feature type="compositionally biased region" description="Polar residues" evidence="8">
    <location>
        <begin position="394"/>
        <end position="421"/>
    </location>
</feature>
<evidence type="ECO:0000256" key="6">
    <source>
        <dbReference type="ARBA" id="ARBA00023136"/>
    </source>
</evidence>
<feature type="transmembrane region" description="Helical" evidence="9">
    <location>
        <begin position="132"/>
        <end position="156"/>
    </location>
</feature>
<dbReference type="PANTHER" id="PTHR11388:SF142">
    <property type="entry name" value="SOLUTE CARRIER ORGANIC ANION TRANSPORTER FAMILY MEMBER 5A1"/>
    <property type="match status" value="1"/>
</dbReference>
<comment type="subcellular location">
    <subcellularLocation>
        <location evidence="1">Cell membrane</location>
        <topology evidence="1">Multi-pass membrane protein</topology>
    </subcellularLocation>
</comment>
<keyword evidence="5 9" id="KW-1133">Transmembrane helix</keyword>
<dbReference type="InterPro" id="IPR036259">
    <property type="entry name" value="MFS_trans_sf"/>
</dbReference>
<evidence type="ECO:0000256" key="3">
    <source>
        <dbReference type="ARBA" id="ARBA00022475"/>
    </source>
</evidence>
<dbReference type="GO" id="GO:0016323">
    <property type="term" value="C:basolateral plasma membrane"/>
    <property type="evidence" value="ECO:0007669"/>
    <property type="project" value="TreeGrafter"/>
</dbReference>
<evidence type="ECO:0000256" key="1">
    <source>
        <dbReference type="ARBA" id="ARBA00004651"/>
    </source>
</evidence>
<dbReference type="Gene3D" id="3.30.60.30">
    <property type="match status" value="1"/>
</dbReference>
<dbReference type="PROSITE" id="PS51465">
    <property type="entry name" value="KAZAL_2"/>
    <property type="match status" value="1"/>
</dbReference>
<dbReference type="Pfam" id="PF07648">
    <property type="entry name" value="Kazal_2"/>
    <property type="match status" value="1"/>
</dbReference>
<dbReference type="PANTHER" id="PTHR11388">
    <property type="entry name" value="ORGANIC ANION TRANSPORTER"/>
    <property type="match status" value="1"/>
</dbReference>